<organism evidence="3">
    <name type="scientific">bioreactor metagenome</name>
    <dbReference type="NCBI Taxonomy" id="1076179"/>
    <lineage>
        <taxon>unclassified sequences</taxon>
        <taxon>metagenomes</taxon>
        <taxon>ecological metagenomes</taxon>
    </lineage>
</organism>
<reference evidence="3" key="1">
    <citation type="submission" date="2019-08" db="EMBL/GenBank/DDBJ databases">
        <authorList>
            <person name="Kucharzyk K."/>
            <person name="Murdoch R.W."/>
            <person name="Higgins S."/>
            <person name="Loffler F."/>
        </authorList>
    </citation>
    <scope>NUCLEOTIDE SEQUENCE</scope>
</reference>
<keyword evidence="2" id="KW-1133">Transmembrane helix</keyword>
<feature type="transmembrane region" description="Helical" evidence="2">
    <location>
        <begin position="42"/>
        <end position="60"/>
    </location>
</feature>
<feature type="compositionally biased region" description="Basic and acidic residues" evidence="1">
    <location>
        <begin position="213"/>
        <end position="240"/>
    </location>
</feature>
<name>A0A645AIY7_9ZZZZ</name>
<protein>
    <submittedName>
        <fullName evidence="3">Uncharacterized protein</fullName>
    </submittedName>
</protein>
<evidence type="ECO:0000256" key="2">
    <source>
        <dbReference type="SAM" id="Phobius"/>
    </source>
</evidence>
<evidence type="ECO:0000313" key="3">
    <source>
        <dbReference type="EMBL" id="MPM53192.1"/>
    </source>
</evidence>
<keyword evidence="2" id="KW-0812">Transmembrane</keyword>
<gene>
    <name evidence="3" type="ORF">SDC9_99957</name>
</gene>
<sequence length="334" mass="36982">MRDEVQCLVALLLRAAHVGQVHQRDQPARVGVGRKRFAQHQEVLALVVAAFLLAGCFGPAQRIERQQRLARIGLGEVGEQLGQRMPGGVVRGVFDHARGGRVGQRDDAQAVAHKGGRRQLVQTVAHEMVQFAQLLRGLLDGMDAPLQKVAGQHAVGARRDRVGQLHAILHQVVHFLAQEHGGGREPTPAPQRIAQQHAQHARGGRELPAGGQCRDRSDEQHEHEHQAAGHESRKRPEQQHCDQGCGHGQQVEDQVPRQRRGHDAKAFETGIEHMRHQLDARDAISRAAHGRRKHVAQACGRGSYQHKFATERVGWHAVHQHVDVGVGGERWPRL</sequence>
<comment type="caution">
    <text evidence="3">The sequence shown here is derived from an EMBL/GenBank/DDBJ whole genome shotgun (WGS) entry which is preliminary data.</text>
</comment>
<dbReference type="AlphaFoldDB" id="A0A645AIY7"/>
<keyword evidence="2" id="KW-0472">Membrane</keyword>
<evidence type="ECO:0000256" key="1">
    <source>
        <dbReference type="SAM" id="MobiDB-lite"/>
    </source>
</evidence>
<accession>A0A645AIY7</accession>
<feature type="region of interest" description="Disordered" evidence="1">
    <location>
        <begin position="180"/>
        <end position="262"/>
    </location>
</feature>
<proteinExistence type="predicted"/>
<dbReference type="EMBL" id="VSSQ01014216">
    <property type="protein sequence ID" value="MPM53192.1"/>
    <property type="molecule type" value="Genomic_DNA"/>
</dbReference>